<name>A0ABU9LHP0_9BACL</name>
<dbReference type="InterPro" id="IPR013317">
    <property type="entry name" value="DnaA_dom"/>
</dbReference>
<keyword evidence="3" id="KW-1185">Reference proteome</keyword>
<dbReference type="RefSeq" id="WP_068451981.1">
    <property type="nucleotide sequence ID" value="NZ_JALKQX010000003.1"/>
</dbReference>
<dbReference type="SUPFAM" id="SSF52540">
    <property type="entry name" value="P-loop containing nucleoside triphosphate hydrolases"/>
    <property type="match status" value="1"/>
</dbReference>
<dbReference type="InterPro" id="IPR009928">
    <property type="entry name" value="DnaI_N"/>
</dbReference>
<dbReference type="PANTHER" id="PTHR30050">
    <property type="entry name" value="CHROMOSOMAL REPLICATION INITIATOR PROTEIN DNAA"/>
    <property type="match status" value="1"/>
</dbReference>
<sequence>MKPIQNELQKQMDAKFQERLQSIQEELLKDPVIQQFFKENEGAITRSVLERGLGKLYEFKNQQQDCSKCPSVQQCVNTINGFTPKLSLTRGLIDLEYTPCQQKRIEDERRHTEKMIASMHMPKDVLRATLSDVRVYSEDRENLLQAAQNFVDQVKQTGELPRKGFYLYGDFGVGKSFLIGAIANELAALQIQSVVVYVPEFLRELKNAIGTPQLEEKFDFVKKAPVLMLDDLGAEQLSEWTRDEILGSILHYRMAEQLPTFITSNLDYSGLEVFFTQTARGGQDPIKAKRIMERIKAITEPIQVEGLNLRDLT</sequence>
<dbReference type="SMART" id="SM00382">
    <property type="entry name" value="AAA"/>
    <property type="match status" value="1"/>
</dbReference>
<dbReference type="EMBL" id="JBCEWA010000002">
    <property type="protein sequence ID" value="MEL5987465.1"/>
    <property type="molecule type" value="Genomic_DNA"/>
</dbReference>
<evidence type="ECO:0000313" key="3">
    <source>
        <dbReference type="Proteomes" id="UP001398420"/>
    </source>
</evidence>
<evidence type="ECO:0000313" key="2">
    <source>
        <dbReference type="EMBL" id="MEL5987465.1"/>
    </source>
</evidence>
<dbReference type="CDD" id="cd00009">
    <property type="entry name" value="AAA"/>
    <property type="match status" value="1"/>
</dbReference>
<evidence type="ECO:0000259" key="1">
    <source>
        <dbReference type="SMART" id="SM00382"/>
    </source>
</evidence>
<dbReference type="Proteomes" id="UP001398420">
    <property type="component" value="Unassembled WGS sequence"/>
</dbReference>
<comment type="caution">
    <text evidence="2">The sequence shown here is derived from an EMBL/GenBank/DDBJ whole genome shotgun (WGS) entry which is preliminary data.</text>
</comment>
<organism evidence="2 3">
    <name type="scientific">Kurthia gibsonii</name>
    <dbReference type="NCBI Taxonomy" id="33946"/>
    <lineage>
        <taxon>Bacteria</taxon>
        <taxon>Bacillati</taxon>
        <taxon>Bacillota</taxon>
        <taxon>Bacilli</taxon>
        <taxon>Bacillales</taxon>
        <taxon>Caryophanaceae</taxon>
        <taxon>Kurthia</taxon>
    </lineage>
</organism>
<dbReference type="NCBIfam" id="NF006505">
    <property type="entry name" value="PRK08939.1"/>
    <property type="match status" value="1"/>
</dbReference>
<protein>
    <submittedName>
        <fullName evidence="2">Primosomal protein DnaI</fullName>
    </submittedName>
</protein>
<feature type="domain" description="AAA+ ATPase" evidence="1">
    <location>
        <begin position="161"/>
        <end position="308"/>
    </location>
</feature>
<dbReference type="Pfam" id="PF00308">
    <property type="entry name" value="Bac_DnaA"/>
    <property type="match status" value="1"/>
</dbReference>
<dbReference type="Gene3D" id="3.40.50.300">
    <property type="entry name" value="P-loop containing nucleotide triphosphate hydrolases"/>
    <property type="match status" value="1"/>
</dbReference>
<dbReference type="InterPro" id="IPR027417">
    <property type="entry name" value="P-loop_NTPase"/>
</dbReference>
<gene>
    <name evidence="2" type="primary">dnaI</name>
    <name evidence="2" type="ORF">AAF454_03370</name>
</gene>
<dbReference type="Pfam" id="PF07319">
    <property type="entry name" value="DnaI_N"/>
    <property type="match status" value="1"/>
</dbReference>
<dbReference type="InterPro" id="IPR003593">
    <property type="entry name" value="AAA+_ATPase"/>
</dbReference>
<proteinExistence type="predicted"/>
<dbReference type="PANTHER" id="PTHR30050:SF8">
    <property type="entry name" value="PRIMOSOMAL PROTEIN DNAI"/>
    <property type="match status" value="1"/>
</dbReference>
<reference evidence="2 3" key="1">
    <citation type="submission" date="2024-04" db="EMBL/GenBank/DDBJ databases">
        <authorList>
            <person name="Wu Y.S."/>
            <person name="Zhang L."/>
        </authorList>
    </citation>
    <scope>NUCLEOTIDE SEQUENCE [LARGE SCALE GENOMIC DNA]</scope>
    <source>
        <strain evidence="2 3">KG-01</strain>
    </source>
</reference>
<accession>A0ABU9LHP0</accession>